<dbReference type="AlphaFoldDB" id="A0A060SIG9"/>
<name>A0A060SIG9_PYCCI</name>
<keyword evidence="2" id="KW-1185">Reference proteome</keyword>
<accession>A0A060SIG9</accession>
<dbReference type="Proteomes" id="UP000029665">
    <property type="component" value="Unassembled WGS sequence"/>
</dbReference>
<dbReference type="EMBL" id="CCBP010000125">
    <property type="protein sequence ID" value="CDO73986.1"/>
    <property type="molecule type" value="Genomic_DNA"/>
</dbReference>
<organism evidence="1 2">
    <name type="scientific">Pycnoporus cinnabarinus</name>
    <name type="common">Cinnabar-red polypore</name>
    <name type="synonym">Trametes cinnabarina</name>
    <dbReference type="NCBI Taxonomy" id="5643"/>
    <lineage>
        <taxon>Eukaryota</taxon>
        <taxon>Fungi</taxon>
        <taxon>Dikarya</taxon>
        <taxon>Basidiomycota</taxon>
        <taxon>Agaricomycotina</taxon>
        <taxon>Agaricomycetes</taxon>
        <taxon>Polyporales</taxon>
        <taxon>Polyporaceae</taxon>
        <taxon>Trametes</taxon>
    </lineage>
</organism>
<reference evidence="1" key="1">
    <citation type="submission" date="2014-01" db="EMBL/GenBank/DDBJ databases">
        <title>The genome of the white-rot fungus Pycnoporus cinnabarinus: a basidiomycete model with a versatile arsenal for lignocellulosic biomass breakdown.</title>
        <authorList>
            <person name="Levasseur A."/>
            <person name="Lomascolo A."/>
            <person name="Ruiz-Duenas F.J."/>
            <person name="Uzan E."/>
            <person name="Piumi F."/>
            <person name="Kues U."/>
            <person name="Ram A.F.J."/>
            <person name="Murat C."/>
            <person name="Haon M."/>
            <person name="Benoit I."/>
            <person name="Arfi Y."/>
            <person name="Chevret D."/>
            <person name="Drula E."/>
            <person name="Kwon M.J."/>
            <person name="Gouret P."/>
            <person name="Lesage-Meessen L."/>
            <person name="Lombard V."/>
            <person name="Mariette J."/>
            <person name="Noirot C."/>
            <person name="Park J."/>
            <person name="Patyshakuliyeva A."/>
            <person name="Wieneger R.A.B."/>
            <person name="Wosten H.A.B."/>
            <person name="Martin F."/>
            <person name="Coutinho P.M."/>
            <person name="de Vries R."/>
            <person name="Martinez A.T."/>
            <person name="Klopp C."/>
            <person name="Pontarotti P."/>
            <person name="Henrissat B."/>
            <person name="Record E."/>
        </authorList>
    </citation>
    <scope>NUCLEOTIDE SEQUENCE [LARGE SCALE GENOMIC DNA]</scope>
    <source>
        <strain evidence="1">BRFM137</strain>
    </source>
</reference>
<protein>
    <submittedName>
        <fullName evidence="1">Uncharacterized protein</fullName>
    </submittedName>
</protein>
<dbReference type="HOGENOM" id="CLU_1670278_0_0_1"/>
<proteinExistence type="predicted"/>
<evidence type="ECO:0000313" key="1">
    <source>
        <dbReference type="EMBL" id="CDO73986.1"/>
    </source>
</evidence>
<dbReference type="OrthoDB" id="10582306at2759"/>
<sequence>MQVNTALLSWYSPVRDGPKYSKCLLCNVVHIGVVSRIAGSPPALILQSIPEHMFAQRDMLRHTPPEMASTHLVCPNGPTVDFECVTGVYCLPPPEPVAQDARTRLSLAGTFSFPLDGGSPTSAAGWTKCFPAGRAVCRWRAGWAFVIVAGRNDRGEYG</sequence>
<evidence type="ECO:0000313" key="2">
    <source>
        <dbReference type="Proteomes" id="UP000029665"/>
    </source>
</evidence>
<gene>
    <name evidence="1" type="ORF">BN946_scf185043.g35</name>
</gene>
<comment type="caution">
    <text evidence="1">The sequence shown here is derived from an EMBL/GenBank/DDBJ whole genome shotgun (WGS) entry which is preliminary data.</text>
</comment>